<evidence type="ECO:0008006" key="2">
    <source>
        <dbReference type="Google" id="ProtNLM"/>
    </source>
</evidence>
<proteinExistence type="predicted"/>
<protein>
    <recommendedName>
        <fullName evidence="2">Nucleoside 2-deoxyribosyltransferase</fullName>
    </recommendedName>
</protein>
<gene>
    <name evidence="1" type="ORF">LCGC14_0808370</name>
</gene>
<dbReference type="AlphaFoldDB" id="A0A0F9PMF2"/>
<dbReference type="SUPFAM" id="SSF52309">
    <property type="entry name" value="N-(deoxy)ribosyltransferase-like"/>
    <property type="match status" value="1"/>
</dbReference>
<comment type="caution">
    <text evidence="1">The sequence shown here is derived from an EMBL/GenBank/DDBJ whole genome shotgun (WGS) entry which is preliminary data.</text>
</comment>
<dbReference type="Pfam" id="PF14359">
    <property type="entry name" value="DUF4406"/>
    <property type="match status" value="2"/>
</dbReference>
<organism evidence="1">
    <name type="scientific">marine sediment metagenome</name>
    <dbReference type="NCBI Taxonomy" id="412755"/>
    <lineage>
        <taxon>unclassified sequences</taxon>
        <taxon>metagenomes</taxon>
        <taxon>ecological metagenomes</taxon>
    </lineage>
</organism>
<evidence type="ECO:0000313" key="1">
    <source>
        <dbReference type="EMBL" id="KKN32965.1"/>
    </source>
</evidence>
<dbReference type="Gene3D" id="3.40.50.10400">
    <property type="entry name" value="Hypothetical protein PA1492"/>
    <property type="match status" value="1"/>
</dbReference>
<dbReference type="EMBL" id="LAZR01002215">
    <property type="protein sequence ID" value="KKN32965.1"/>
    <property type="molecule type" value="Genomic_DNA"/>
</dbReference>
<sequence>MDKDIKYYLAGPMSGIDQHNIPAFDEATQRLRAQGYTLISPAELDGGAFRKEAMKDSPDMAGGATCLGHTYGELLSRDVQTIADTCGGIILLPGWHKSRGARLEAYIGLAWGLRFGTYHFGSVVALSNRFVAGVVAKELVGEQP</sequence>
<dbReference type="InterPro" id="IPR025518">
    <property type="entry name" value="DUF4406"/>
</dbReference>
<accession>A0A0F9PMF2</accession>
<reference evidence="1" key="1">
    <citation type="journal article" date="2015" name="Nature">
        <title>Complex archaea that bridge the gap between prokaryotes and eukaryotes.</title>
        <authorList>
            <person name="Spang A."/>
            <person name="Saw J.H."/>
            <person name="Jorgensen S.L."/>
            <person name="Zaremba-Niedzwiedzka K."/>
            <person name="Martijn J."/>
            <person name="Lind A.E."/>
            <person name="van Eijk R."/>
            <person name="Schleper C."/>
            <person name="Guy L."/>
            <person name="Ettema T.J."/>
        </authorList>
    </citation>
    <scope>NUCLEOTIDE SEQUENCE</scope>
</reference>
<name>A0A0F9PMF2_9ZZZZ</name>